<name>A0AAW5N0Y3_9ESCH</name>
<reference evidence="1" key="1">
    <citation type="submission" date="2022-07" db="EMBL/GenBank/DDBJ databases">
        <title>Diversity of ethanolamine utilization by human commensal Escherichia coli.</title>
        <authorList>
            <person name="Jubelin G."/>
        </authorList>
    </citation>
    <scope>NUCLEOTIDE SEQUENCE</scope>
    <source>
        <strain evidence="1">S1</strain>
    </source>
</reference>
<evidence type="ECO:0000313" key="1">
    <source>
        <dbReference type="EMBL" id="MCR6678792.1"/>
    </source>
</evidence>
<evidence type="ECO:0000313" key="2">
    <source>
        <dbReference type="Proteomes" id="UP001206878"/>
    </source>
</evidence>
<dbReference type="PANTHER" id="PTHR35564:SF3">
    <property type="entry name" value="TYPE VI SECRETION SYSTEM BASEPLATE SUBUNIT TSSG"/>
    <property type="match status" value="1"/>
</dbReference>
<gene>
    <name evidence="1" type="ORF">NVV43_25120</name>
</gene>
<protein>
    <submittedName>
        <fullName evidence="1">Type VI secretion system baseplate subunit TssG</fullName>
    </submittedName>
</protein>
<comment type="caution">
    <text evidence="1">The sequence shown here is derived from an EMBL/GenBank/DDBJ whole genome shotgun (WGS) entry which is preliminary data.</text>
</comment>
<dbReference type="PANTHER" id="PTHR35564">
    <property type="match status" value="1"/>
</dbReference>
<feature type="non-terminal residue" evidence="1">
    <location>
        <position position="1"/>
    </location>
</feature>
<sequence>AELLHRLAKGEKGTPELSLRDDPAQETLRFSADASLAFPCSDISALKRDTSGAFRMTTTFMGLQGSQSPLPGYYLDHLAWKAVHEQSPVGDFLDMF</sequence>
<organism evidence="1 2">
    <name type="scientific">Escherichia marmotae</name>
    <dbReference type="NCBI Taxonomy" id="1499973"/>
    <lineage>
        <taxon>Bacteria</taxon>
        <taxon>Pseudomonadati</taxon>
        <taxon>Pseudomonadota</taxon>
        <taxon>Gammaproteobacteria</taxon>
        <taxon>Enterobacterales</taxon>
        <taxon>Enterobacteriaceae</taxon>
        <taxon>Escherichia</taxon>
    </lineage>
</organism>
<dbReference type="AlphaFoldDB" id="A0AAW5N0Y3"/>
<accession>A0AAW5N0Y3</accession>
<dbReference type="InterPro" id="IPR010732">
    <property type="entry name" value="T6SS_TssG-like"/>
</dbReference>
<feature type="non-terminal residue" evidence="1">
    <location>
        <position position="96"/>
    </location>
</feature>
<proteinExistence type="predicted"/>
<dbReference type="Proteomes" id="UP001206878">
    <property type="component" value="Unassembled WGS sequence"/>
</dbReference>
<dbReference type="EMBL" id="JANPXH010000436">
    <property type="protein sequence ID" value="MCR6678792.1"/>
    <property type="molecule type" value="Genomic_DNA"/>
</dbReference>
<dbReference type="Pfam" id="PF06996">
    <property type="entry name" value="T6SS_TssG"/>
    <property type="match status" value="1"/>
</dbReference>